<dbReference type="InterPro" id="IPR010131">
    <property type="entry name" value="MdtP/NodT-like"/>
</dbReference>
<keyword evidence="2" id="KW-0732">Signal</keyword>
<dbReference type="Gene3D" id="1.20.1600.10">
    <property type="entry name" value="Outer membrane efflux proteins (OEP)"/>
    <property type="match status" value="1"/>
</dbReference>
<dbReference type="EMBL" id="CP023521">
    <property type="protein sequence ID" value="ATF83186.1"/>
    <property type="molecule type" value="Genomic_DNA"/>
</dbReference>
<dbReference type="SUPFAM" id="SSF56954">
    <property type="entry name" value="Outer membrane efflux proteins (OEP)"/>
    <property type="match status" value="1"/>
</dbReference>
<organism evidence="3 4">
    <name type="scientific">Burkholderia cepacia</name>
    <name type="common">Pseudomonas cepacia</name>
    <dbReference type="NCBI Taxonomy" id="292"/>
    <lineage>
        <taxon>Bacteria</taxon>
        <taxon>Pseudomonadati</taxon>
        <taxon>Pseudomonadota</taxon>
        <taxon>Betaproteobacteria</taxon>
        <taxon>Burkholderiales</taxon>
        <taxon>Burkholderiaceae</taxon>
        <taxon>Burkholderia</taxon>
        <taxon>Burkholderia cepacia complex</taxon>
    </lineage>
</organism>
<gene>
    <name evidence="3" type="ORF">CO711_39220</name>
</gene>
<keyword evidence="4" id="KW-1185">Reference proteome</keyword>
<evidence type="ECO:0000256" key="1">
    <source>
        <dbReference type="ARBA" id="ARBA00007613"/>
    </source>
</evidence>
<sequence length="430" mass="46730">MSFHPGTPLARRARRRAPMLWAALLVAGAAHAQQPPFTLDAALQSATDHSASMQAAQASVRASSEAAVKAGQLPDPMLKAGIDNLPVNGGQRFTVGQDFMTMRRIGIEQEWVSGDKRRLRSALANEQVGRERAGYLAQLASVRQQTATAWLNAVYAKQALALQQALLDHMNHELDATKASYRGAKASAADVVQARAMLAQTQDQWLKARQVYQTALIALSRWTAVPASDVTGTPPAPESFVSSLPPDELRVSQPALITAADDIAVAEADTAVANSERRPNWTWEVAYQQRGGAYSNMVSVGVTIPLPLNRRNRQNRDVAEKAELATKARLMYEDTLRQVQADIRTQSETLASGRERIANLSTSLLPAADQRVQLADAAYRAGTGSLADTFAARRAQLDAQLQMLDLRRDVSQTWAQLEYQVVPSTMAAAQ</sequence>
<dbReference type="Pfam" id="PF02321">
    <property type="entry name" value="OEP"/>
    <property type="match status" value="2"/>
</dbReference>
<proteinExistence type="inferred from homology"/>
<feature type="chain" id="PRO_5045744296" evidence="2">
    <location>
        <begin position="33"/>
        <end position="430"/>
    </location>
</feature>
<feature type="signal peptide" evidence="2">
    <location>
        <begin position="1"/>
        <end position="32"/>
    </location>
</feature>
<accession>A0ABM6P7P4</accession>
<name>A0ABM6P7P4_BURCE</name>
<dbReference type="PANTHER" id="PTHR30203:SF24">
    <property type="entry name" value="BLR4935 PROTEIN"/>
    <property type="match status" value="1"/>
</dbReference>
<dbReference type="PANTHER" id="PTHR30203">
    <property type="entry name" value="OUTER MEMBRANE CATION EFFLUX PROTEIN"/>
    <property type="match status" value="1"/>
</dbReference>
<dbReference type="RefSeq" id="WP_027789844.1">
    <property type="nucleotide sequence ID" value="NZ_BCNU01000037.1"/>
</dbReference>
<evidence type="ECO:0000313" key="4">
    <source>
        <dbReference type="Proteomes" id="UP000218103"/>
    </source>
</evidence>
<protein>
    <submittedName>
        <fullName evidence="3">TolC family protein</fullName>
    </submittedName>
</protein>
<comment type="similarity">
    <text evidence="1">Belongs to the outer membrane factor (OMF) (TC 1.B.17) family.</text>
</comment>
<reference evidence="4" key="1">
    <citation type="submission" date="2017-09" db="EMBL/GenBank/DDBJ databases">
        <title>FDA dAtabase for Regulatory Grade micrObial Sequences (FDA-ARGOS): Supporting development and validation of Infectious Disease Dx tests.</title>
        <authorList>
            <person name="Minogue T."/>
            <person name="Wolcott M."/>
            <person name="Wasieloski L."/>
            <person name="Aguilar W."/>
            <person name="Moore D."/>
            <person name="Tallon L.J."/>
            <person name="Sadzewicz L."/>
            <person name="Ott S."/>
            <person name="Zhao X."/>
            <person name="Nagaraj S."/>
            <person name="Vavikolanu K."/>
            <person name="Aluvathingal J."/>
            <person name="Nadendla S."/>
            <person name="Sichtig H."/>
        </authorList>
    </citation>
    <scope>NUCLEOTIDE SEQUENCE [LARGE SCALE GENOMIC DNA]</scope>
    <source>
        <strain evidence="4">FDAARGOS_388</strain>
    </source>
</reference>
<dbReference type="Proteomes" id="UP000218103">
    <property type="component" value="Chromosome 2"/>
</dbReference>
<evidence type="ECO:0000256" key="2">
    <source>
        <dbReference type="SAM" id="SignalP"/>
    </source>
</evidence>
<dbReference type="InterPro" id="IPR003423">
    <property type="entry name" value="OMP_efflux"/>
</dbReference>
<evidence type="ECO:0000313" key="3">
    <source>
        <dbReference type="EMBL" id="ATF83186.1"/>
    </source>
</evidence>